<dbReference type="Proteomes" id="UP000217289">
    <property type="component" value="Chromosome"/>
</dbReference>
<evidence type="ECO:0000259" key="3">
    <source>
        <dbReference type="SMART" id="SM00822"/>
    </source>
</evidence>
<dbReference type="PANTHER" id="PTHR44196:SF2">
    <property type="entry name" value="SHORT-CHAIN DEHYDROGENASE-RELATED"/>
    <property type="match status" value="1"/>
</dbReference>
<dbReference type="Pfam" id="PF00106">
    <property type="entry name" value="adh_short"/>
    <property type="match status" value="1"/>
</dbReference>
<dbReference type="GO" id="GO:0016020">
    <property type="term" value="C:membrane"/>
    <property type="evidence" value="ECO:0007669"/>
    <property type="project" value="TreeGrafter"/>
</dbReference>
<dbReference type="AlphaFoldDB" id="A0A250I8U7"/>
<evidence type="ECO:0000313" key="4">
    <source>
        <dbReference type="EMBL" id="ATB27557.1"/>
    </source>
</evidence>
<name>A0A250I8U7_9BACT</name>
<dbReference type="InterPro" id="IPR020904">
    <property type="entry name" value="Sc_DH/Rdtase_CS"/>
</dbReference>
<comment type="similarity">
    <text evidence="1">Belongs to the short-chain dehydrogenases/reductases (SDR) family.</text>
</comment>
<keyword evidence="2" id="KW-0560">Oxidoreductase</keyword>
<dbReference type="GO" id="GO:0016491">
    <property type="term" value="F:oxidoreductase activity"/>
    <property type="evidence" value="ECO:0007669"/>
    <property type="project" value="UniProtKB-KW"/>
</dbReference>
<organism evidence="4 5">
    <name type="scientific">Melittangium boletus DSM 14713</name>
    <dbReference type="NCBI Taxonomy" id="1294270"/>
    <lineage>
        <taxon>Bacteria</taxon>
        <taxon>Pseudomonadati</taxon>
        <taxon>Myxococcota</taxon>
        <taxon>Myxococcia</taxon>
        <taxon>Myxococcales</taxon>
        <taxon>Cystobacterineae</taxon>
        <taxon>Archangiaceae</taxon>
        <taxon>Melittangium</taxon>
    </lineage>
</organism>
<keyword evidence="5" id="KW-1185">Reference proteome</keyword>
<dbReference type="KEGG" id="mbd:MEBOL_001001"/>
<feature type="domain" description="Ketoreductase" evidence="3">
    <location>
        <begin position="9"/>
        <end position="195"/>
    </location>
</feature>
<evidence type="ECO:0000313" key="5">
    <source>
        <dbReference type="Proteomes" id="UP000217289"/>
    </source>
</evidence>
<dbReference type="PROSITE" id="PS00061">
    <property type="entry name" value="ADH_SHORT"/>
    <property type="match status" value="1"/>
</dbReference>
<dbReference type="InterPro" id="IPR057326">
    <property type="entry name" value="KR_dom"/>
</dbReference>
<dbReference type="RefSeq" id="WP_095976348.1">
    <property type="nucleotide sequence ID" value="NZ_CP022163.1"/>
</dbReference>
<dbReference type="Gene3D" id="3.40.50.720">
    <property type="entry name" value="NAD(P)-binding Rossmann-like Domain"/>
    <property type="match status" value="1"/>
</dbReference>
<dbReference type="PANTHER" id="PTHR44196">
    <property type="entry name" value="DEHYDROGENASE/REDUCTASE SDR FAMILY MEMBER 7B"/>
    <property type="match status" value="1"/>
</dbReference>
<dbReference type="PIRSF" id="PIRSF000126">
    <property type="entry name" value="11-beta-HSD1"/>
    <property type="match status" value="1"/>
</dbReference>
<accession>A0A250I8U7</accession>
<dbReference type="InterPro" id="IPR036291">
    <property type="entry name" value="NAD(P)-bd_dom_sf"/>
</dbReference>
<dbReference type="EMBL" id="CP022163">
    <property type="protein sequence ID" value="ATB27557.1"/>
    <property type="molecule type" value="Genomic_DNA"/>
</dbReference>
<protein>
    <submittedName>
        <fullName evidence="4">SDR family oxidoreductase</fullName>
    </submittedName>
</protein>
<dbReference type="SUPFAM" id="SSF51735">
    <property type="entry name" value="NAD(P)-binding Rossmann-fold domains"/>
    <property type="match status" value="1"/>
</dbReference>
<dbReference type="PRINTS" id="PR00081">
    <property type="entry name" value="GDHRDH"/>
</dbReference>
<evidence type="ECO:0000256" key="1">
    <source>
        <dbReference type="ARBA" id="ARBA00006484"/>
    </source>
</evidence>
<dbReference type="SMART" id="SM00822">
    <property type="entry name" value="PKS_KR"/>
    <property type="match status" value="1"/>
</dbReference>
<gene>
    <name evidence="4" type="ORF">MEBOL_001001</name>
</gene>
<evidence type="ECO:0000256" key="2">
    <source>
        <dbReference type="ARBA" id="ARBA00023002"/>
    </source>
</evidence>
<dbReference type="InterPro" id="IPR002347">
    <property type="entry name" value="SDR_fam"/>
</dbReference>
<reference evidence="4 5" key="1">
    <citation type="submission" date="2017-06" db="EMBL/GenBank/DDBJ databases">
        <authorList>
            <person name="Kim H.J."/>
            <person name="Triplett B.A."/>
        </authorList>
    </citation>
    <scope>NUCLEOTIDE SEQUENCE [LARGE SCALE GENOMIC DNA]</scope>
    <source>
        <strain evidence="4 5">DSM 14713</strain>
    </source>
</reference>
<proteinExistence type="inferred from homology"/>
<dbReference type="OrthoDB" id="9808814at2"/>
<sequence length="267" mass="28583">MKTLELRNRWTLVTGASSGLGLEMARAIARDHGGHVLGVARRRDRLEALCEELRTRHGVQADCIVADLSRPADVERVFTEATRGRQLHGALLNAGVTYWGDAVKLDWGAFQTMLDTNVTSLVRLSGLLAPHLAAHDTQGGMMLVSSVAGLIPVPYQAAYSGTKAFVLGYGQALAQELRPTGVSVTVFAPGGISTELMENSGLAQRFKTGDLGMMTAPECASHALRAFTRRKALSIPGLLNQTLALAARLLPRGFLAQRTAALYRPGP</sequence>